<feature type="compositionally biased region" description="Acidic residues" evidence="2">
    <location>
        <begin position="684"/>
        <end position="693"/>
    </location>
</feature>
<feature type="compositionally biased region" description="Acidic residues" evidence="2">
    <location>
        <begin position="664"/>
        <end position="676"/>
    </location>
</feature>
<dbReference type="InterPro" id="IPR020012">
    <property type="entry name" value="LysM_FimV"/>
</dbReference>
<dbReference type="STRING" id="349124.Hhal_1807"/>
<dbReference type="Proteomes" id="UP000000647">
    <property type="component" value="Chromosome"/>
</dbReference>
<evidence type="ECO:0000256" key="1">
    <source>
        <dbReference type="SAM" id="Coils"/>
    </source>
</evidence>
<feature type="region of interest" description="Disordered" evidence="2">
    <location>
        <begin position="605"/>
        <end position="775"/>
    </location>
</feature>
<keyword evidence="6" id="KW-1185">Reference proteome</keyword>
<dbReference type="Gene3D" id="1.20.58.2200">
    <property type="match status" value="1"/>
</dbReference>
<evidence type="ECO:0000259" key="4">
    <source>
        <dbReference type="Pfam" id="PF25800"/>
    </source>
</evidence>
<dbReference type="CDD" id="cd00118">
    <property type="entry name" value="LysM"/>
    <property type="match status" value="1"/>
</dbReference>
<dbReference type="InterPro" id="IPR020011">
    <property type="entry name" value="FimV_C"/>
</dbReference>
<sequence>MANTSDSGRRGEPVRKAIRGLAGLAGLSLVSVAAAVEVSLGTIEGRSEAGEPVSARIPLRDVSPDELARLDVGLAPGRVFNRAGVDRMPELSLLDFELVASGEDAPYIAVTSQEPIDQPLLDFLIQVSWPEGDLVREYTLLLERPTTADEDAPTQGQPLVREGEPFEEITRDGERERRSTAYGPVEEGDTLWRIASEHRPDDSVTVAQTMLAIQRLNPRAFAGDNVNDLLSGWWLKLPSREQIEELTAGEAQAIYEDHLDSWVPPAERRAAIEELDEAVPIPDLPDPEQVAEAPTAEEARLRILALGDEEGTEEVLSLLDTELEASEANVRRLQGALAALREERASLRSERESLKAQVEDLSQRVAALERLVDLDMEGLLPPPDAEPTPIVPLPEVDEPLDPLREAEPVPTEADPPTPEREEEPEEEVGWAQWLSGDGDVTAADLWRDEEARRQMLIATGGTLLALAVVAGLLLRRRRRRANTQEPEGLRLDRGDLDFDFDHSARRDALELADEYLADNDLRRARDVLERGIHREPARTDLRLRLLEVLSRMGEREAFLAQAQDLYDRTRSDADPAWQAAVALGVAFVPDAPLFAGAAAARPAAEDAATDAEVPEDSAGEAEAGLDTKPDLEDLDLGLDGGDGDDAGAQSTSEDDDFDRRLDAAFDEQPQETEPEAAEAPATDNEPDATEEPEPAMTREPEASAGAQDVADELFGGDDAAGDELDEMDLDSLFSEEDDDTPGGLDLDEAGEGPAEGDLEAEAEQSLGVGEGDEADTKLDLARAYIDLGDEPGARSLLEEVLEEGTESQRESARQILAELSGE</sequence>
<feature type="compositionally biased region" description="Acidic residues" evidence="2">
    <location>
        <begin position="632"/>
        <end position="645"/>
    </location>
</feature>
<evidence type="ECO:0000313" key="6">
    <source>
        <dbReference type="Proteomes" id="UP000000647"/>
    </source>
</evidence>
<dbReference type="NCBIfam" id="TIGR03505">
    <property type="entry name" value="FimV_core"/>
    <property type="match status" value="1"/>
</dbReference>
<gene>
    <name evidence="5" type="ordered locus">Hhal_1807</name>
</gene>
<feature type="region of interest" description="Disordered" evidence="2">
    <location>
        <begin position="802"/>
        <end position="822"/>
    </location>
</feature>
<dbReference type="NCBIfam" id="TIGR03504">
    <property type="entry name" value="FimV_Cterm"/>
    <property type="match status" value="1"/>
</dbReference>
<keyword evidence="3" id="KW-0472">Membrane</keyword>
<reference evidence="6" key="1">
    <citation type="submission" date="2006-12" db="EMBL/GenBank/DDBJ databases">
        <title>Complete sequence of Halorhodospira halophila SL1.</title>
        <authorList>
            <consortium name="US DOE Joint Genome Institute"/>
            <person name="Copeland A."/>
            <person name="Lucas S."/>
            <person name="Lapidus A."/>
            <person name="Barry K."/>
            <person name="Detter J.C."/>
            <person name="Glavina del Rio T."/>
            <person name="Hammon N."/>
            <person name="Israni S."/>
            <person name="Dalin E."/>
            <person name="Tice H."/>
            <person name="Pitluck S."/>
            <person name="Saunders E."/>
            <person name="Brettin T."/>
            <person name="Bruce D."/>
            <person name="Han C."/>
            <person name="Tapia R."/>
            <person name="Schmutz J."/>
            <person name="Larimer F."/>
            <person name="Land M."/>
            <person name="Hauser L."/>
            <person name="Kyrpides N."/>
            <person name="Mikhailova N."/>
            <person name="Hoff W."/>
            <person name="Richardson P."/>
        </authorList>
    </citation>
    <scope>NUCLEOTIDE SEQUENCE [LARGE SCALE GENOMIC DNA]</scope>
    <source>
        <strain evidence="6">DSM 244 / SL1</strain>
    </source>
</reference>
<feature type="compositionally biased region" description="Pro residues" evidence="2">
    <location>
        <begin position="380"/>
        <end position="392"/>
    </location>
</feature>
<feature type="compositionally biased region" description="Acidic residues" evidence="2">
    <location>
        <begin position="607"/>
        <end position="619"/>
    </location>
</feature>
<dbReference type="eggNOG" id="COG3170">
    <property type="taxonomic scope" value="Bacteria"/>
</dbReference>
<proteinExistence type="predicted"/>
<dbReference type="HOGENOM" id="CLU_007099_1_0_6"/>
<feature type="region of interest" description="Disordered" evidence="2">
    <location>
        <begin position="379"/>
        <end position="434"/>
    </location>
</feature>
<feature type="compositionally biased region" description="Acidic residues" evidence="2">
    <location>
        <begin position="709"/>
        <end position="762"/>
    </location>
</feature>
<keyword evidence="3" id="KW-1133">Transmembrane helix</keyword>
<feature type="coiled-coil region" evidence="1">
    <location>
        <begin position="316"/>
        <end position="371"/>
    </location>
</feature>
<organism evidence="5 6">
    <name type="scientific">Halorhodospira halophila (strain DSM 244 / SL1)</name>
    <name type="common">Ectothiorhodospira halophila (strain DSM 244 / SL1)</name>
    <dbReference type="NCBI Taxonomy" id="349124"/>
    <lineage>
        <taxon>Bacteria</taxon>
        <taxon>Pseudomonadati</taxon>
        <taxon>Pseudomonadota</taxon>
        <taxon>Gammaproteobacteria</taxon>
        <taxon>Chromatiales</taxon>
        <taxon>Ectothiorhodospiraceae</taxon>
        <taxon>Halorhodospira</taxon>
    </lineage>
</organism>
<reference evidence="5 6" key="2">
    <citation type="journal article" date="2013" name="Stand. Genomic Sci.">
        <title>Complete genome sequence of Halorhodospira halophila SL1.</title>
        <authorList>
            <person name="Challacombe J.F."/>
            <person name="Majid S."/>
            <person name="Deole R."/>
            <person name="Brettin T.S."/>
            <person name="Bruce D."/>
            <person name="Delano S.F."/>
            <person name="Detter J.C."/>
            <person name="Gleasner C.D."/>
            <person name="Han C.S."/>
            <person name="Misra M."/>
            <person name="Reitenga K.G."/>
            <person name="Mikhailova N."/>
            <person name="Woyke T."/>
            <person name="Pitluck S."/>
            <person name="Nolan M."/>
            <person name="Land M.L."/>
            <person name="Saunders E."/>
            <person name="Tapia R."/>
            <person name="Lapidus A."/>
            <person name="Ivanova N."/>
            <person name="Hoff W.D."/>
        </authorList>
    </citation>
    <scope>NUCLEOTIDE SEQUENCE [LARGE SCALE GENOMIC DNA]</scope>
    <source>
        <strain evidence="6">DSM 244 / SL1</strain>
    </source>
</reference>
<dbReference type="Pfam" id="PF25800">
    <property type="entry name" value="FimV_N"/>
    <property type="match status" value="1"/>
</dbReference>
<name>A1WY09_HALHL</name>
<evidence type="ECO:0000256" key="2">
    <source>
        <dbReference type="SAM" id="MobiDB-lite"/>
    </source>
</evidence>
<feature type="domain" description="FimV N-terminal" evidence="4">
    <location>
        <begin position="39"/>
        <end position="145"/>
    </location>
</feature>
<dbReference type="EMBL" id="CP000544">
    <property type="protein sequence ID" value="ABM62571.1"/>
    <property type="molecule type" value="Genomic_DNA"/>
</dbReference>
<dbReference type="Gene3D" id="3.10.350.10">
    <property type="entry name" value="LysM domain"/>
    <property type="match status" value="1"/>
</dbReference>
<dbReference type="InterPro" id="IPR036779">
    <property type="entry name" value="LysM_dom_sf"/>
</dbReference>
<accession>A1WY09</accession>
<evidence type="ECO:0000256" key="3">
    <source>
        <dbReference type="SAM" id="Phobius"/>
    </source>
</evidence>
<protein>
    <submittedName>
        <fullName evidence="5">Putative membrane protein K07288 uncharacterized membrane protein</fullName>
    </submittedName>
</protein>
<dbReference type="KEGG" id="hha:Hhal_1807"/>
<keyword evidence="1" id="KW-0175">Coiled coil</keyword>
<dbReference type="InterPro" id="IPR057840">
    <property type="entry name" value="FimV_N"/>
</dbReference>
<evidence type="ECO:0000313" key="5">
    <source>
        <dbReference type="EMBL" id="ABM62571.1"/>
    </source>
</evidence>
<dbReference type="AlphaFoldDB" id="A1WY09"/>
<keyword evidence="3" id="KW-0812">Transmembrane</keyword>
<feature type="transmembrane region" description="Helical" evidence="3">
    <location>
        <begin position="455"/>
        <end position="474"/>
    </location>
</feature>
<dbReference type="InterPro" id="IPR018392">
    <property type="entry name" value="LysM"/>
</dbReference>
<dbReference type="InterPro" id="IPR038440">
    <property type="entry name" value="FimV_C_sf"/>
</dbReference>